<dbReference type="Proteomes" id="UP000800200">
    <property type="component" value="Unassembled WGS sequence"/>
</dbReference>
<dbReference type="EMBL" id="ML994635">
    <property type="protein sequence ID" value="KAF2184984.1"/>
    <property type="molecule type" value="Genomic_DNA"/>
</dbReference>
<dbReference type="PANTHER" id="PTHR10622:SF11">
    <property type="entry name" value="HET-DOMAIN-CONTAINING PROTEIN"/>
    <property type="match status" value="1"/>
</dbReference>
<name>A0A6A6DZJ5_9PEZI</name>
<evidence type="ECO:0000313" key="2">
    <source>
        <dbReference type="Proteomes" id="UP000800200"/>
    </source>
</evidence>
<sequence>IRLLELESHGEFSLTKDLIDNIPSYEILSHTWGEGDEEVTFKDLTEDSRRSRAGYSKIQLCGEQAARDGLQHFRVDTCCI</sequence>
<evidence type="ECO:0008006" key="3">
    <source>
        <dbReference type="Google" id="ProtNLM"/>
    </source>
</evidence>
<keyword evidence="2" id="KW-1185">Reference proteome</keyword>
<protein>
    <recommendedName>
        <fullName evidence="3">Heterokaryon incompatibility domain-containing protein</fullName>
    </recommendedName>
</protein>
<accession>A0A6A6DZJ5</accession>
<organism evidence="1 2">
    <name type="scientific">Zopfia rhizophila CBS 207.26</name>
    <dbReference type="NCBI Taxonomy" id="1314779"/>
    <lineage>
        <taxon>Eukaryota</taxon>
        <taxon>Fungi</taxon>
        <taxon>Dikarya</taxon>
        <taxon>Ascomycota</taxon>
        <taxon>Pezizomycotina</taxon>
        <taxon>Dothideomycetes</taxon>
        <taxon>Dothideomycetes incertae sedis</taxon>
        <taxon>Zopfiaceae</taxon>
        <taxon>Zopfia</taxon>
    </lineage>
</organism>
<dbReference type="PANTHER" id="PTHR10622">
    <property type="entry name" value="HET DOMAIN-CONTAINING PROTEIN"/>
    <property type="match status" value="1"/>
</dbReference>
<gene>
    <name evidence="1" type="ORF">K469DRAFT_632672</name>
</gene>
<dbReference type="OrthoDB" id="674604at2759"/>
<proteinExistence type="predicted"/>
<feature type="non-terminal residue" evidence="1">
    <location>
        <position position="1"/>
    </location>
</feature>
<dbReference type="AlphaFoldDB" id="A0A6A6DZJ5"/>
<reference evidence="1" key="1">
    <citation type="journal article" date="2020" name="Stud. Mycol.">
        <title>101 Dothideomycetes genomes: a test case for predicting lifestyles and emergence of pathogens.</title>
        <authorList>
            <person name="Haridas S."/>
            <person name="Albert R."/>
            <person name="Binder M."/>
            <person name="Bloem J."/>
            <person name="Labutti K."/>
            <person name="Salamov A."/>
            <person name="Andreopoulos B."/>
            <person name="Baker S."/>
            <person name="Barry K."/>
            <person name="Bills G."/>
            <person name="Bluhm B."/>
            <person name="Cannon C."/>
            <person name="Castanera R."/>
            <person name="Culley D."/>
            <person name="Daum C."/>
            <person name="Ezra D."/>
            <person name="Gonzalez J."/>
            <person name="Henrissat B."/>
            <person name="Kuo A."/>
            <person name="Liang C."/>
            <person name="Lipzen A."/>
            <person name="Lutzoni F."/>
            <person name="Magnuson J."/>
            <person name="Mondo S."/>
            <person name="Nolan M."/>
            <person name="Ohm R."/>
            <person name="Pangilinan J."/>
            <person name="Park H.-J."/>
            <person name="Ramirez L."/>
            <person name="Alfaro M."/>
            <person name="Sun H."/>
            <person name="Tritt A."/>
            <person name="Yoshinaga Y."/>
            <person name="Zwiers L.-H."/>
            <person name="Turgeon B."/>
            <person name="Goodwin S."/>
            <person name="Spatafora J."/>
            <person name="Crous P."/>
            <person name="Grigoriev I."/>
        </authorList>
    </citation>
    <scope>NUCLEOTIDE SEQUENCE</scope>
    <source>
        <strain evidence="1">CBS 207.26</strain>
    </source>
</reference>
<evidence type="ECO:0000313" key="1">
    <source>
        <dbReference type="EMBL" id="KAF2184984.1"/>
    </source>
</evidence>